<keyword evidence="7" id="KW-0464">Manganese</keyword>
<dbReference type="PANTHER" id="PTHR43226">
    <property type="entry name" value="XAA-PRO AMINOPEPTIDASE 3"/>
    <property type="match status" value="1"/>
</dbReference>
<reference evidence="9" key="1">
    <citation type="submission" date="2024-06" db="EMBL/GenBank/DDBJ databases">
        <title>The genome sequences of Kitasatospora sp. strain HUAS MG31.</title>
        <authorList>
            <person name="Mo P."/>
        </authorList>
    </citation>
    <scope>NUCLEOTIDE SEQUENCE</scope>
    <source>
        <strain evidence="9">HUAS MG31</strain>
    </source>
</reference>
<comment type="similarity">
    <text evidence="3">Belongs to the peptidase M24B family.</text>
</comment>
<dbReference type="RefSeq" id="WP_354643427.1">
    <property type="nucleotide sequence ID" value="NZ_CP159872.1"/>
</dbReference>
<dbReference type="GO" id="GO:0006508">
    <property type="term" value="P:proteolysis"/>
    <property type="evidence" value="ECO:0007669"/>
    <property type="project" value="TreeGrafter"/>
</dbReference>
<dbReference type="InterPro" id="IPR036005">
    <property type="entry name" value="Creatinase/aminopeptidase-like"/>
</dbReference>
<evidence type="ECO:0000313" key="9">
    <source>
        <dbReference type="EMBL" id="XCM82495.1"/>
    </source>
</evidence>
<dbReference type="KEGG" id="kcm:ABWK59_28070"/>
<evidence type="ECO:0000256" key="5">
    <source>
        <dbReference type="ARBA" id="ARBA00022723"/>
    </source>
</evidence>
<dbReference type="GO" id="GO:0030145">
    <property type="term" value="F:manganese ion binding"/>
    <property type="evidence" value="ECO:0007669"/>
    <property type="project" value="InterPro"/>
</dbReference>
<evidence type="ECO:0000256" key="3">
    <source>
        <dbReference type="ARBA" id="ARBA00008766"/>
    </source>
</evidence>
<name>A0AAU8K321_9ACTN</name>
<evidence type="ECO:0000256" key="4">
    <source>
        <dbReference type="ARBA" id="ARBA00012574"/>
    </source>
</evidence>
<dbReference type="Pfam" id="PF00557">
    <property type="entry name" value="Peptidase_M24"/>
    <property type="match status" value="1"/>
</dbReference>
<keyword evidence="9" id="KW-0031">Aminopeptidase</keyword>
<dbReference type="InterPro" id="IPR029149">
    <property type="entry name" value="Creatin/AminoP/Spt16_N"/>
</dbReference>
<gene>
    <name evidence="9" type="ORF">ABWK59_28070</name>
</gene>
<keyword evidence="5" id="KW-0479">Metal-binding</keyword>
<evidence type="ECO:0000256" key="1">
    <source>
        <dbReference type="ARBA" id="ARBA00001424"/>
    </source>
</evidence>
<keyword evidence="9" id="KW-0645">Protease</keyword>
<dbReference type="InterPro" id="IPR007865">
    <property type="entry name" value="Aminopep_P_N"/>
</dbReference>
<dbReference type="PANTHER" id="PTHR43226:SF4">
    <property type="entry name" value="XAA-PRO AMINOPEPTIDASE 3"/>
    <property type="match status" value="1"/>
</dbReference>
<evidence type="ECO:0000256" key="7">
    <source>
        <dbReference type="ARBA" id="ARBA00023211"/>
    </source>
</evidence>
<evidence type="ECO:0000256" key="2">
    <source>
        <dbReference type="ARBA" id="ARBA00001936"/>
    </source>
</evidence>
<dbReference type="Pfam" id="PF05195">
    <property type="entry name" value="AMP_N"/>
    <property type="match status" value="1"/>
</dbReference>
<evidence type="ECO:0000256" key="6">
    <source>
        <dbReference type="ARBA" id="ARBA00022801"/>
    </source>
</evidence>
<dbReference type="SMART" id="SM01011">
    <property type="entry name" value="AMP_N"/>
    <property type="match status" value="1"/>
</dbReference>
<dbReference type="SUPFAM" id="SSF55920">
    <property type="entry name" value="Creatinase/aminopeptidase"/>
    <property type="match status" value="1"/>
</dbReference>
<evidence type="ECO:0000259" key="8">
    <source>
        <dbReference type="SMART" id="SM01011"/>
    </source>
</evidence>
<dbReference type="EC" id="3.4.11.9" evidence="4"/>
<dbReference type="SUPFAM" id="SSF53092">
    <property type="entry name" value="Creatinase/prolidase N-terminal domain"/>
    <property type="match status" value="1"/>
</dbReference>
<feature type="domain" description="Aminopeptidase P N-terminal" evidence="8">
    <location>
        <begin position="42"/>
        <end position="184"/>
    </location>
</feature>
<keyword evidence="6" id="KW-0378">Hydrolase</keyword>
<accession>A0AAU8K321</accession>
<dbReference type="GO" id="GO:0005829">
    <property type="term" value="C:cytosol"/>
    <property type="evidence" value="ECO:0007669"/>
    <property type="project" value="TreeGrafter"/>
</dbReference>
<organism evidence="9">
    <name type="scientific">Kitasatospora camelliae</name>
    <dbReference type="NCBI Taxonomy" id="3156397"/>
    <lineage>
        <taxon>Bacteria</taxon>
        <taxon>Bacillati</taxon>
        <taxon>Actinomycetota</taxon>
        <taxon>Actinomycetes</taxon>
        <taxon>Kitasatosporales</taxon>
        <taxon>Streptomycetaceae</taxon>
        <taxon>Kitasatospora</taxon>
    </lineage>
</organism>
<dbReference type="AlphaFoldDB" id="A0AAU8K321"/>
<dbReference type="Gene3D" id="3.90.230.10">
    <property type="entry name" value="Creatinase/methionine aminopeptidase superfamily"/>
    <property type="match status" value="1"/>
</dbReference>
<dbReference type="InterPro" id="IPR052433">
    <property type="entry name" value="X-Pro_dipept-like"/>
</dbReference>
<comment type="catalytic activity">
    <reaction evidence="1">
        <text>Release of any N-terminal amino acid, including proline, that is linked to proline, even from a dipeptide or tripeptide.</text>
        <dbReference type="EC" id="3.4.11.9"/>
    </reaction>
</comment>
<dbReference type="Gene3D" id="3.40.350.10">
    <property type="entry name" value="Creatinase/prolidase N-terminal domain"/>
    <property type="match status" value="1"/>
</dbReference>
<comment type="cofactor">
    <cofactor evidence="2">
        <name>Mn(2+)</name>
        <dbReference type="ChEBI" id="CHEBI:29035"/>
    </cofactor>
</comment>
<protein>
    <recommendedName>
        <fullName evidence="4">Xaa-Pro aminopeptidase</fullName>
        <ecNumber evidence="4">3.4.11.9</ecNumber>
    </recommendedName>
</protein>
<sequence>MTTDPAARLNTGSHDLPVSPALEAFMGTGWAATPLPAADRVPGHHVTPARRGRLAAAFPGERLLVPAGQLKVRSNDCDYRFRPHSAYAWLTGLTGEEQVGHVLVVEPDGEYVLYLRPRSPRGGGSAEFYRDRRYGEFWVGRRPDLAEAAQLTGVRTEHLDRLPGLLAGPQPPTRVLAGVDPALDTLAGRPHAPAAARDAALATTLSELRLVKDRFEVEQLQLSVDHTTAGFEDVVRALPAALRHHRGERWLEGAFNQRARAEGNGTGYETIVASGAHACVLHWIRNDGPLDPTKLLLLDAGVETDTLYTADITRTLPLSGTFSPVQRQVYDLVLAAQEAAIATLKPGASFRDFHRAGMQVIAEGLADWGVLTVSAEEALREDSGLYRRYTLCSSGHMLGLDVHDCAKARSETYLDGVLEEGMVLTVEPGLYLQPDDETLPAELRGLGVRIEDDLVITADGAHLMSSALPRTPDAIESWMADLLP</sequence>
<dbReference type="EMBL" id="CP159872">
    <property type="protein sequence ID" value="XCM82495.1"/>
    <property type="molecule type" value="Genomic_DNA"/>
</dbReference>
<proteinExistence type="inferred from homology"/>
<dbReference type="GO" id="GO:0070006">
    <property type="term" value="F:metalloaminopeptidase activity"/>
    <property type="evidence" value="ECO:0007669"/>
    <property type="project" value="InterPro"/>
</dbReference>
<dbReference type="InterPro" id="IPR000994">
    <property type="entry name" value="Pept_M24"/>
</dbReference>
<dbReference type="CDD" id="cd01087">
    <property type="entry name" value="Prolidase"/>
    <property type="match status" value="1"/>
</dbReference>